<keyword evidence="3" id="KW-1185">Reference proteome</keyword>
<proteinExistence type="predicted"/>
<organism evidence="2 3">
    <name type="scientific">Streptomyces parvus</name>
    <dbReference type="NCBI Taxonomy" id="66428"/>
    <lineage>
        <taxon>Bacteria</taxon>
        <taxon>Bacillati</taxon>
        <taxon>Actinomycetota</taxon>
        <taxon>Actinomycetes</taxon>
        <taxon>Kitasatosporales</taxon>
        <taxon>Streptomycetaceae</taxon>
        <taxon>Streptomyces</taxon>
    </lineage>
</organism>
<name>A0A5D4JII5_9ACTN</name>
<comment type="caution">
    <text evidence="2">The sequence shown here is derived from an EMBL/GenBank/DDBJ whole genome shotgun (WGS) entry which is preliminary data.</text>
</comment>
<dbReference type="Pfam" id="PF09661">
    <property type="entry name" value="DUF2398"/>
    <property type="match status" value="1"/>
</dbReference>
<protein>
    <submittedName>
        <fullName evidence="2">TIGR02678 family protein</fullName>
    </submittedName>
</protein>
<dbReference type="NCBIfam" id="TIGR02678">
    <property type="entry name" value="TIGR02678 family protein"/>
    <property type="match status" value="1"/>
</dbReference>
<dbReference type="InterPro" id="IPR013494">
    <property type="entry name" value="CHP02678"/>
</dbReference>
<dbReference type="AlphaFoldDB" id="A0A5D4JII5"/>
<sequence length="421" mass="45956">MTTPPAPAEVLEGQRAAELRKAARALLKQPLLLAHGKHADEFRLVRRHAAELREWFDRNTGWPLHVDAETARLRKIPGVLHDSTHPAREATRAAAPFTRRRYVLLCLALAALERGESQIALGRLADQVVLDVTDPGLVASGIHFTLDRRDERLDLAAVVRLLLGLGVLRRVAGDEDAYVNGAGDVLYDVERRVLAGLLATRRGPSTVQAEATADRLAQLVAETALDSEELRFRAMRHALTRRLLDDPVLYYDELSDAELAYLTRQRGFLTARVAELTGLVPEIRAEGIAMVDPEDDLTDVRMPEQGTHGHITLLLAEYLARAAGPVTTHQLTQRVRELALVHRTFWSKAAREPGTEAELVEQAVARLAALGLVSRTADGAEPRPALARYAVGEPVVLEPGTPPAGTPGSARTPAQRKAGQA</sequence>
<feature type="region of interest" description="Disordered" evidence="1">
    <location>
        <begin position="391"/>
        <end position="421"/>
    </location>
</feature>
<reference evidence="2 3" key="1">
    <citation type="submission" date="2019-08" db="EMBL/GenBank/DDBJ databases">
        <title>Draft genome for granaticin producer strain Streptomyces parvus C05.</title>
        <authorList>
            <person name="Gonzalez-Pimentel J.L."/>
        </authorList>
    </citation>
    <scope>NUCLEOTIDE SEQUENCE [LARGE SCALE GENOMIC DNA]</scope>
    <source>
        <strain evidence="2 3">C05</strain>
    </source>
</reference>
<evidence type="ECO:0000256" key="1">
    <source>
        <dbReference type="SAM" id="MobiDB-lite"/>
    </source>
</evidence>
<evidence type="ECO:0000313" key="2">
    <source>
        <dbReference type="EMBL" id="TYR64000.1"/>
    </source>
</evidence>
<dbReference type="Proteomes" id="UP000323242">
    <property type="component" value="Unassembled WGS sequence"/>
</dbReference>
<dbReference type="EMBL" id="VSZQ01000062">
    <property type="protein sequence ID" value="TYR64000.1"/>
    <property type="molecule type" value="Genomic_DNA"/>
</dbReference>
<accession>A0A5D4JII5</accession>
<gene>
    <name evidence="2" type="ORF">FY004_13760</name>
</gene>
<evidence type="ECO:0000313" key="3">
    <source>
        <dbReference type="Proteomes" id="UP000323242"/>
    </source>
</evidence>
<dbReference type="RefSeq" id="WP_148902684.1">
    <property type="nucleotide sequence ID" value="NZ_VSZQ01000062.1"/>
</dbReference>